<reference evidence="5 6" key="1">
    <citation type="journal article" date="2019" name="Nat. Microbiol.">
        <title>Mediterranean grassland soil C-N compound turnover is dependent on rainfall and depth, and is mediated by genomically divergent microorganisms.</title>
        <authorList>
            <person name="Diamond S."/>
            <person name="Andeer P.F."/>
            <person name="Li Z."/>
            <person name="Crits-Christoph A."/>
            <person name="Burstein D."/>
            <person name="Anantharaman K."/>
            <person name="Lane K.R."/>
            <person name="Thomas B.C."/>
            <person name="Pan C."/>
            <person name="Northen T.R."/>
            <person name="Banfield J.F."/>
        </authorList>
    </citation>
    <scope>NUCLEOTIDE SEQUENCE [LARGE SCALE GENOMIC DNA]</scope>
    <source>
        <strain evidence="5">WS_3</strain>
    </source>
</reference>
<dbReference type="NCBIfam" id="TIGR03081">
    <property type="entry name" value="metmalonyl_epim"/>
    <property type="match status" value="1"/>
</dbReference>
<evidence type="ECO:0000313" key="6">
    <source>
        <dbReference type="Proteomes" id="UP000320184"/>
    </source>
</evidence>
<dbReference type="PANTHER" id="PTHR43048:SF3">
    <property type="entry name" value="METHYLMALONYL-COA EPIMERASE, MITOCHONDRIAL"/>
    <property type="match status" value="1"/>
</dbReference>
<dbReference type="Proteomes" id="UP000320184">
    <property type="component" value="Unassembled WGS sequence"/>
</dbReference>
<dbReference type="GO" id="GO:0004493">
    <property type="term" value="F:methylmalonyl-CoA epimerase activity"/>
    <property type="evidence" value="ECO:0007669"/>
    <property type="project" value="UniProtKB-EC"/>
</dbReference>
<gene>
    <name evidence="5" type="primary">mce</name>
    <name evidence="5" type="ORF">E6K73_04155</name>
</gene>
<dbReference type="InterPro" id="IPR017515">
    <property type="entry name" value="MeMalonyl-CoA_epimerase"/>
</dbReference>
<dbReference type="Pfam" id="PF13669">
    <property type="entry name" value="Glyoxalase_4"/>
    <property type="match status" value="1"/>
</dbReference>
<dbReference type="AlphaFoldDB" id="A0A538SKT4"/>
<feature type="region of interest" description="Disordered" evidence="3">
    <location>
        <begin position="1"/>
        <end position="31"/>
    </location>
</feature>
<evidence type="ECO:0000256" key="1">
    <source>
        <dbReference type="ARBA" id="ARBA00009308"/>
    </source>
</evidence>
<dbReference type="InterPro" id="IPR051785">
    <property type="entry name" value="MMCE/EMCE_epimerase"/>
</dbReference>
<dbReference type="CDD" id="cd07249">
    <property type="entry name" value="MMCE"/>
    <property type="match status" value="1"/>
</dbReference>
<feature type="domain" description="VOC" evidence="4">
    <location>
        <begin position="37"/>
        <end position="165"/>
    </location>
</feature>
<evidence type="ECO:0000256" key="2">
    <source>
        <dbReference type="ARBA" id="ARBA00022723"/>
    </source>
</evidence>
<dbReference type="PROSITE" id="PS51819">
    <property type="entry name" value="VOC"/>
    <property type="match status" value="1"/>
</dbReference>
<organism evidence="5 6">
    <name type="scientific">Eiseniibacteriota bacterium</name>
    <dbReference type="NCBI Taxonomy" id="2212470"/>
    <lineage>
        <taxon>Bacteria</taxon>
        <taxon>Candidatus Eiseniibacteriota</taxon>
    </lineage>
</organism>
<dbReference type="InterPro" id="IPR029068">
    <property type="entry name" value="Glyas_Bleomycin-R_OHBP_Dase"/>
</dbReference>
<dbReference type="InterPro" id="IPR037523">
    <property type="entry name" value="VOC_core"/>
</dbReference>
<keyword evidence="2" id="KW-0479">Metal-binding</keyword>
<evidence type="ECO:0000256" key="3">
    <source>
        <dbReference type="SAM" id="MobiDB-lite"/>
    </source>
</evidence>
<comment type="caution">
    <text evidence="5">The sequence shown here is derived from an EMBL/GenBank/DDBJ whole genome shotgun (WGS) entry which is preliminary data.</text>
</comment>
<dbReference type="GO" id="GO:0046872">
    <property type="term" value="F:metal ion binding"/>
    <property type="evidence" value="ECO:0007669"/>
    <property type="project" value="UniProtKB-KW"/>
</dbReference>
<keyword evidence="5" id="KW-0413">Isomerase</keyword>
<dbReference type="Gene3D" id="3.10.180.10">
    <property type="entry name" value="2,3-Dihydroxybiphenyl 1,2-Dioxygenase, domain 1"/>
    <property type="match status" value="1"/>
</dbReference>
<name>A0A538SKT4_UNCEI</name>
<dbReference type="GO" id="GO:0046491">
    <property type="term" value="P:L-methylmalonyl-CoA metabolic process"/>
    <property type="evidence" value="ECO:0007669"/>
    <property type="project" value="TreeGrafter"/>
</dbReference>
<dbReference type="EMBL" id="VBOT01000049">
    <property type="protein sequence ID" value="TMQ51980.1"/>
    <property type="molecule type" value="Genomic_DNA"/>
</dbReference>
<comment type="similarity">
    <text evidence="1">Belongs to the methylmalonyl-CoA epimerase family.</text>
</comment>
<evidence type="ECO:0000259" key="4">
    <source>
        <dbReference type="PROSITE" id="PS51819"/>
    </source>
</evidence>
<accession>A0A538SKT4</accession>
<evidence type="ECO:0000313" key="5">
    <source>
        <dbReference type="EMBL" id="TMQ51980.1"/>
    </source>
</evidence>
<protein>
    <submittedName>
        <fullName evidence="5">Methylmalonyl-CoA epimerase</fullName>
        <ecNumber evidence="5">5.1.99.1</ecNumber>
    </submittedName>
</protein>
<dbReference type="PANTHER" id="PTHR43048">
    <property type="entry name" value="METHYLMALONYL-COA EPIMERASE"/>
    <property type="match status" value="1"/>
</dbReference>
<dbReference type="SUPFAM" id="SSF54593">
    <property type="entry name" value="Glyoxalase/Bleomycin resistance protein/Dihydroxybiphenyl dioxygenase"/>
    <property type="match status" value="1"/>
</dbReference>
<proteinExistence type="inferred from homology"/>
<dbReference type="EC" id="5.1.99.1" evidence="5"/>
<sequence length="170" mass="17661">MRHDAGGVRDLPAGRLAGHGGHVTDPGSAKPAGAVTGLSHIAIAVRDAEPLAERLVAGLGAARAGEELIDGGALRVVFLELGPVTLELLEPRSPDHTVARFLEARGEGLHHVSLEVEDLDRALASSRGAGARPIDEVPRAGAHGTRVAFLHPKSLGGVLVELCQRDKETK</sequence>